<dbReference type="KEGG" id="pacp:FAZ97_17505"/>
<dbReference type="Proteomes" id="UP000434209">
    <property type="component" value="Chromosome 2"/>
</dbReference>
<reference evidence="1 2" key="1">
    <citation type="submission" date="2019-12" db="EMBL/GenBank/DDBJ databases">
        <title>Paraburkholderia acidiphila 7Q-K02 sp. nov and Paraburkholderia acidisoli DHF22 sp. nov., two strains isolated from forest soil.</title>
        <authorList>
            <person name="Gao Z."/>
            <person name="Qiu L."/>
        </authorList>
    </citation>
    <scope>NUCLEOTIDE SEQUENCE [LARGE SCALE GENOMIC DNA]</scope>
    <source>
        <strain evidence="1 2">7Q-K02</strain>
    </source>
</reference>
<dbReference type="RefSeq" id="WP_158759713.1">
    <property type="nucleotide sequence ID" value="NZ_CP046910.1"/>
</dbReference>
<dbReference type="OrthoDB" id="5677166at2"/>
<evidence type="ECO:0000313" key="2">
    <source>
        <dbReference type="Proteomes" id="UP000434209"/>
    </source>
</evidence>
<evidence type="ECO:0008006" key="3">
    <source>
        <dbReference type="Google" id="ProtNLM"/>
    </source>
</evidence>
<dbReference type="Pfam" id="PF07409">
    <property type="entry name" value="GP46"/>
    <property type="match status" value="1"/>
</dbReference>
<dbReference type="EMBL" id="CP046910">
    <property type="protein sequence ID" value="QGZ56759.1"/>
    <property type="molecule type" value="Genomic_DNA"/>
</dbReference>
<gene>
    <name evidence="1" type="ORF">FAZ97_17505</name>
</gene>
<dbReference type="AlphaFoldDB" id="A0A7Z2G802"/>
<keyword evidence="2" id="KW-1185">Reference proteome</keyword>
<sequence>MSDIKIYWDAANGRGDWQLLANDIATGDDLQSALLFSLFSDREAADDDVIPDGSNDRRGWWGDDGTDDVTGLTGSRLWLLARRKSPTDETLRDAYDYIVEAIQWLVETSVVARFDVSVQWARADMLASMIVAWPPCGGAPQTYNWAWGTN</sequence>
<name>A0A7Z2G802_9BURK</name>
<evidence type="ECO:0000313" key="1">
    <source>
        <dbReference type="EMBL" id="QGZ56759.1"/>
    </source>
</evidence>
<accession>A0A7Z2G802</accession>
<proteinExistence type="predicted"/>
<organism evidence="1 2">
    <name type="scientific">Paraburkholderia acidiphila</name>
    <dbReference type="NCBI Taxonomy" id="2571747"/>
    <lineage>
        <taxon>Bacteria</taxon>
        <taxon>Pseudomonadati</taxon>
        <taxon>Pseudomonadota</taxon>
        <taxon>Betaproteobacteria</taxon>
        <taxon>Burkholderiales</taxon>
        <taxon>Burkholderiaceae</taxon>
        <taxon>Paraburkholderia</taxon>
    </lineage>
</organism>
<protein>
    <recommendedName>
        <fullName evidence="3">Mu-like prophage protein gp46</fullName>
    </recommendedName>
</protein>
<dbReference type="InterPro" id="IPR010877">
    <property type="entry name" value="Phage_Mu_Gp46"/>
</dbReference>